<accession>A0A4S4AYF2</accession>
<evidence type="ECO:0000313" key="1">
    <source>
        <dbReference type="EMBL" id="THF64696.1"/>
    </source>
</evidence>
<dbReference type="EMBL" id="SSOC01000004">
    <property type="protein sequence ID" value="THF64696.1"/>
    <property type="molecule type" value="Genomic_DNA"/>
</dbReference>
<protein>
    <submittedName>
        <fullName evidence="1">Uncharacterized protein</fullName>
    </submittedName>
</protein>
<sequence>MPLKRYEEQGLLFNSNFTEAAGPGLSAYRGDLVLTEGEVADASGRRKPPTASVRQAVLLGSADKLVFAAGLLDDVAKLPLFIERYSADFAADMHAVFFVNNIGKPLRLSLPGVKACLLPLEDGMVWNELLEELRLEKGDLKGQSAGEKVATVCSALKDYKPRGEEVSLETALASTIEVKHGGRGPV</sequence>
<comment type="caution">
    <text evidence="1">The sequence shown here is derived from an EMBL/GenBank/DDBJ whole genome shotgun (WGS) entry which is preliminary data.</text>
</comment>
<dbReference type="RefSeq" id="WP_136348415.1">
    <property type="nucleotide sequence ID" value="NZ_SSOC01000004.1"/>
</dbReference>
<dbReference type="OrthoDB" id="8479070at2"/>
<dbReference type="AlphaFoldDB" id="A0A4S4AYF2"/>
<organism evidence="1 2">
    <name type="scientific">Pseudothauera nasutitermitis</name>
    <dbReference type="NCBI Taxonomy" id="2565930"/>
    <lineage>
        <taxon>Bacteria</taxon>
        <taxon>Pseudomonadati</taxon>
        <taxon>Pseudomonadota</taxon>
        <taxon>Betaproteobacteria</taxon>
        <taxon>Rhodocyclales</taxon>
        <taxon>Zoogloeaceae</taxon>
        <taxon>Pseudothauera</taxon>
    </lineage>
</organism>
<gene>
    <name evidence="1" type="ORF">E6C76_11645</name>
</gene>
<evidence type="ECO:0000313" key="2">
    <source>
        <dbReference type="Proteomes" id="UP000308430"/>
    </source>
</evidence>
<reference evidence="1 2" key="1">
    <citation type="submission" date="2019-04" db="EMBL/GenBank/DDBJ databases">
        <title>Azoarcus nasutitermitis sp. nov. isolated from termite nest.</title>
        <authorList>
            <person name="Lin S.-Y."/>
            <person name="Hameed A."/>
            <person name="Hsu Y.-H."/>
            <person name="Young C.-C."/>
        </authorList>
    </citation>
    <scope>NUCLEOTIDE SEQUENCE [LARGE SCALE GENOMIC DNA]</scope>
    <source>
        <strain evidence="1 2">CC-YHH838</strain>
    </source>
</reference>
<proteinExistence type="predicted"/>
<dbReference type="Proteomes" id="UP000308430">
    <property type="component" value="Unassembled WGS sequence"/>
</dbReference>
<keyword evidence="2" id="KW-1185">Reference proteome</keyword>
<name>A0A4S4AYF2_9RHOO</name>